<name>A0AAD9DD76_9STRA</name>
<dbReference type="AlphaFoldDB" id="A0AAD9DD76"/>
<evidence type="ECO:0000313" key="3">
    <source>
        <dbReference type="Proteomes" id="UP001224775"/>
    </source>
</evidence>
<keyword evidence="3" id="KW-1185">Reference proteome</keyword>
<feature type="chain" id="PRO_5042194889" description="Phospholipase B-like" evidence="1">
    <location>
        <begin position="20"/>
        <end position="389"/>
    </location>
</feature>
<protein>
    <recommendedName>
        <fullName evidence="4">Phospholipase B-like</fullName>
    </recommendedName>
</protein>
<evidence type="ECO:0008006" key="4">
    <source>
        <dbReference type="Google" id="ProtNLM"/>
    </source>
</evidence>
<sequence>MPSTLSTAIIAALATGTLAREDVFPVTKPDFRYQEFSKLNRVQQKAATDQLDYTAVTWNALGLADVERKGWDYLTTDQQIGATQVGFTKESWDCFIDHYSSAYWAELVGNNKASQYMRLGWSQQSWEGEGAHPTTEGKWWDQLSEDEKKAANSLCFFKKNWNSEDMNPNDSYFPFKFPEFRYQPWNELSLSMQNTAIGMMNYTEDLWNDLGTHVAEKNTFLNLDSVTREGAMELGFYTHNWDCFINHYQAYYWSSFHSDLLVAVETLGWSEASWTNDMQSPPLSESKYWADLSPEEKAAATRLCYFEETWDTNEYPTLEDFDISTAVTPDGPLPQDINLNIYETTGYAGRSPGMVAAGQYIYNTNASYRTVVSSTVLGVVALAGAFLFA</sequence>
<feature type="signal peptide" evidence="1">
    <location>
        <begin position="1"/>
        <end position="19"/>
    </location>
</feature>
<accession>A0AAD9DD76</accession>
<dbReference type="Proteomes" id="UP001224775">
    <property type="component" value="Unassembled WGS sequence"/>
</dbReference>
<proteinExistence type="predicted"/>
<reference evidence="2" key="1">
    <citation type="submission" date="2023-06" db="EMBL/GenBank/DDBJ databases">
        <title>Survivors Of The Sea: Transcriptome response of Skeletonema marinoi to long-term dormancy.</title>
        <authorList>
            <person name="Pinder M.I.M."/>
            <person name="Kourtchenko O."/>
            <person name="Robertson E.K."/>
            <person name="Larsson T."/>
            <person name="Maumus F."/>
            <person name="Osuna-Cruz C.M."/>
            <person name="Vancaester E."/>
            <person name="Stenow R."/>
            <person name="Vandepoele K."/>
            <person name="Ploug H."/>
            <person name="Bruchert V."/>
            <person name="Godhe A."/>
            <person name="Topel M."/>
        </authorList>
    </citation>
    <scope>NUCLEOTIDE SEQUENCE</scope>
    <source>
        <strain evidence="2">R05AC</strain>
    </source>
</reference>
<gene>
    <name evidence="2" type="ORF">QTG54_007928</name>
</gene>
<comment type="caution">
    <text evidence="2">The sequence shown here is derived from an EMBL/GenBank/DDBJ whole genome shotgun (WGS) entry which is preliminary data.</text>
</comment>
<evidence type="ECO:0000313" key="2">
    <source>
        <dbReference type="EMBL" id="KAK1741450.1"/>
    </source>
</evidence>
<organism evidence="2 3">
    <name type="scientific">Skeletonema marinoi</name>
    <dbReference type="NCBI Taxonomy" id="267567"/>
    <lineage>
        <taxon>Eukaryota</taxon>
        <taxon>Sar</taxon>
        <taxon>Stramenopiles</taxon>
        <taxon>Ochrophyta</taxon>
        <taxon>Bacillariophyta</taxon>
        <taxon>Coscinodiscophyceae</taxon>
        <taxon>Thalassiosirophycidae</taxon>
        <taxon>Thalassiosirales</taxon>
        <taxon>Skeletonemataceae</taxon>
        <taxon>Skeletonema</taxon>
        <taxon>Skeletonema marinoi-dohrnii complex</taxon>
    </lineage>
</organism>
<evidence type="ECO:0000256" key="1">
    <source>
        <dbReference type="SAM" id="SignalP"/>
    </source>
</evidence>
<dbReference type="EMBL" id="JATAAI010000013">
    <property type="protein sequence ID" value="KAK1741450.1"/>
    <property type="molecule type" value="Genomic_DNA"/>
</dbReference>
<keyword evidence="1" id="KW-0732">Signal</keyword>